<feature type="signal peptide" evidence="2">
    <location>
        <begin position="1"/>
        <end position="16"/>
    </location>
</feature>
<dbReference type="PROSITE" id="PS51257">
    <property type="entry name" value="PROKAR_LIPOPROTEIN"/>
    <property type="match status" value="1"/>
</dbReference>
<name>A0ABV6R929_9MICO</name>
<keyword evidence="2" id="KW-0732">Signal</keyword>
<proteinExistence type="predicted"/>
<sequence>MMMKTLRLLAAPALLAVGLTGCITLDLGPQESPATEVAPTSEPATTAEPKPSAEEVTAEAPKPTAARTTASKDENHTVGPRDALRTVIEMCGIPEDELKDDGMTIILDNPGTEPDSGHWNPEDSGCVLNTLQIPASVQERISSTTARDGRQDATVGYITYSWTFSPGEGLDIMIMVSETES</sequence>
<keyword evidence="4" id="KW-1185">Reference proteome</keyword>
<feature type="chain" id="PRO_5046830546" description="Lipoprotein" evidence="2">
    <location>
        <begin position="17"/>
        <end position="181"/>
    </location>
</feature>
<evidence type="ECO:0000256" key="2">
    <source>
        <dbReference type="SAM" id="SignalP"/>
    </source>
</evidence>
<evidence type="ECO:0000313" key="4">
    <source>
        <dbReference type="Proteomes" id="UP001589793"/>
    </source>
</evidence>
<protein>
    <recommendedName>
        <fullName evidence="5">Lipoprotein</fullName>
    </recommendedName>
</protein>
<evidence type="ECO:0000256" key="1">
    <source>
        <dbReference type="SAM" id="MobiDB-lite"/>
    </source>
</evidence>
<dbReference type="Proteomes" id="UP001589793">
    <property type="component" value="Unassembled WGS sequence"/>
</dbReference>
<accession>A0ABV6R929</accession>
<evidence type="ECO:0000313" key="3">
    <source>
        <dbReference type="EMBL" id="MFC0673496.1"/>
    </source>
</evidence>
<comment type="caution">
    <text evidence="3">The sequence shown here is derived from an EMBL/GenBank/DDBJ whole genome shotgun (WGS) entry which is preliminary data.</text>
</comment>
<reference evidence="3 4" key="1">
    <citation type="submission" date="2024-09" db="EMBL/GenBank/DDBJ databases">
        <authorList>
            <person name="Sun Q."/>
            <person name="Mori K."/>
        </authorList>
    </citation>
    <scope>NUCLEOTIDE SEQUENCE [LARGE SCALE GENOMIC DNA]</scope>
    <source>
        <strain evidence="3 4">CICC 10874</strain>
    </source>
</reference>
<dbReference type="RefSeq" id="WP_376979108.1">
    <property type="nucleotide sequence ID" value="NZ_JBHLSV010000005.1"/>
</dbReference>
<gene>
    <name evidence="3" type="ORF">ACFFF6_05960</name>
</gene>
<evidence type="ECO:0008006" key="5">
    <source>
        <dbReference type="Google" id="ProtNLM"/>
    </source>
</evidence>
<organism evidence="3 4">
    <name type="scientific">Brachybacterium hainanense</name>
    <dbReference type="NCBI Taxonomy" id="1541174"/>
    <lineage>
        <taxon>Bacteria</taxon>
        <taxon>Bacillati</taxon>
        <taxon>Actinomycetota</taxon>
        <taxon>Actinomycetes</taxon>
        <taxon>Micrococcales</taxon>
        <taxon>Dermabacteraceae</taxon>
        <taxon>Brachybacterium</taxon>
    </lineage>
</organism>
<dbReference type="EMBL" id="JBHLSV010000005">
    <property type="protein sequence ID" value="MFC0673496.1"/>
    <property type="molecule type" value="Genomic_DNA"/>
</dbReference>
<feature type="region of interest" description="Disordered" evidence="1">
    <location>
        <begin position="32"/>
        <end position="81"/>
    </location>
</feature>